<sequence length="345" mass="36436">MSDPEALDEAVERIAARHSKQHVGLVVGAVTSAGARSVVPVGRVRAPDGPTPHADTLFEIGSVTKVFTALLLAEAVTRGELSLDTPLSDLLPEVTVPTRDGAAITVEHLATHTAGLPNNPLPFSAAIRAQWKARDGDPWDTIDRAALLTALGEAKLRRTPGTGRIAYSNFGAGVLGHALVAATAARDFGELVRSRICEPLGMTDTVIIPDQEQAEREAVGHRRRRRTTGHWEVAGLPGAGALRSTATDMLAFLHAQLRPDDTPLGPAIALTHPERRPGKRLGIGLGWLRVPMKGDRVMLWHNGGTGGFRAFAGFVPTAGVGVATLANDVRSVDRVGLDLLTALST</sequence>
<dbReference type="InterPro" id="IPR001466">
    <property type="entry name" value="Beta-lactam-related"/>
</dbReference>
<protein>
    <submittedName>
        <fullName evidence="2">CubicO group peptidase, beta-lactamase class C family</fullName>
    </submittedName>
</protein>
<feature type="domain" description="Beta-lactamase-related" evidence="1">
    <location>
        <begin position="39"/>
        <end position="336"/>
    </location>
</feature>
<evidence type="ECO:0000259" key="1">
    <source>
        <dbReference type="Pfam" id="PF00144"/>
    </source>
</evidence>
<evidence type="ECO:0000313" key="3">
    <source>
        <dbReference type="Proteomes" id="UP000198857"/>
    </source>
</evidence>
<evidence type="ECO:0000313" key="2">
    <source>
        <dbReference type="EMBL" id="SFP67512.1"/>
    </source>
</evidence>
<gene>
    <name evidence="2" type="ORF">SAMN05660464_3876</name>
</gene>
<dbReference type="EMBL" id="FOWQ01000007">
    <property type="protein sequence ID" value="SFP67512.1"/>
    <property type="molecule type" value="Genomic_DNA"/>
</dbReference>
<keyword evidence="3" id="KW-1185">Reference proteome</keyword>
<dbReference type="InterPro" id="IPR012338">
    <property type="entry name" value="Beta-lactam/transpept-like"/>
</dbReference>
<dbReference type="Pfam" id="PF00144">
    <property type="entry name" value="Beta-lactamase"/>
    <property type="match status" value="1"/>
</dbReference>
<dbReference type="Proteomes" id="UP000198857">
    <property type="component" value="Unassembled WGS sequence"/>
</dbReference>
<accession>A0A1I5S9X5</accession>
<name>A0A1I5S9X5_9ACTN</name>
<organism evidence="2 3">
    <name type="scientific">Geodermatophilus dictyosporus</name>
    <dbReference type="NCBI Taxonomy" id="1523247"/>
    <lineage>
        <taxon>Bacteria</taxon>
        <taxon>Bacillati</taxon>
        <taxon>Actinomycetota</taxon>
        <taxon>Actinomycetes</taxon>
        <taxon>Geodermatophilales</taxon>
        <taxon>Geodermatophilaceae</taxon>
        <taxon>Geodermatophilus</taxon>
    </lineage>
</organism>
<reference evidence="3" key="1">
    <citation type="submission" date="2016-10" db="EMBL/GenBank/DDBJ databases">
        <authorList>
            <person name="Varghese N."/>
            <person name="Submissions S."/>
        </authorList>
    </citation>
    <scope>NUCLEOTIDE SEQUENCE [LARGE SCALE GENOMIC DNA]</scope>
    <source>
        <strain evidence="3">DSM 44208</strain>
    </source>
</reference>
<dbReference type="SUPFAM" id="SSF56601">
    <property type="entry name" value="beta-lactamase/transpeptidase-like"/>
    <property type="match status" value="1"/>
</dbReference>
<dbReference type="Gene3D" id="3.40.710.10">
    <property type="entry name" value="DD-peptidase/beta-lactamase superfamily"/>
    <property type="match status" value="1"/>
</dbReference>
<dbReference type="InterPro" id="IPR050491">
    <property type="entry name" value="AmpC-like"/>
</dbReference>
<proteinExistence type="predicted"/>
<dbReference type="PANTHER" id="PTHR46825:SF8">
    <property type="entry name" value="BETA-LACTAMASE-RELATED"/>
    <property type="match status" value="1"/>
</dbReference>
<dbReference type="STRING" id="1523247.SAMN05660464_3876"/>
<dbReference type="PANTHER" id="PTHR46825">
    <property type="entry name" value="D-ALANYL-D-ALANINE-CARBOXYPEPTIDASE/ENDOPEPTIDASE AMPH"/>
    <property type="match status" value="1"/>
</dbReference>
<dbReference type="AlphaFoldDB" id="A0A1I5S9X5"/>